<reference evidence="4" key="2">
    <citation type="submission" date="2018-06" db="EMBL/GenBank/DDBJ databases">
        <authorList>
            <consortium name="Pathogen Informatics"/>
            <person name="Doyle S."/>
        </authorList>
    </citation>
    <scope>NUCLEOTIDE SEQUENCE [LARGE SCALE GENOMIC DNA]</scope>
    <source>
        <strain evidence="4">NCTC12218</strain>
    </source>
</reference>
<evidence type="ECO:0000259" key="1">
    <source>
        <dbReference type="Pfam" id="PF15919"/>
    </source>
</evidence>
<dbReference type="EMBL" id="POVK01000007">
    <property type="protein sequence ID" value="NHA33570.1"/>
    <property type="molecule type" value="Genomic_DNA"/>
</dbReference>
<dbReference type="GeneID" id="93790377"/>
<feature type="domain" description="HicB-like antitoxin of toxin-antitoxin system" evidence="1">
    <location>
        <begin position="9"/>
        <end position="107"/>
    </location>
</feature>
<gene>
    <name evidence="3" type="ORF">C1O36_03340</name>
    <name evidence="4" type="ORF">NCTC12218_01773</name>
</gene>
<dbReference type="EMBL" id="LR962863">
    <property type="protein sequence ID" value="CAD7360108.1"/>
    <property type="molecule type" value="Genomic_DNA"/>
</dbReference>
<protein>
    <submittedName>
        <fullName evidence="3">HicB family protein</fullName>
    </submittedName>
</protein>
<dbReference type="SUPFAM" id="SSF143100">
    <property type="entry name" value="TTHA1013/TTHA0281-like"/>
    <property type="match status" value="1"/>
</dbReference>
<dbReference type="Pfam" id="PF15919">
    <property type="entry name" value="HicB_lk_antitox"/>
    <property type="match status" value="1"/>
</dbReference>
<accession>A0A7Z7QQA1</accession>
<reference evidence="2 5" key="3">
    <citation type="submission" date="2020-11" db="EMBL/GenBank/DDBJ databases">
        <authorList>
            <consortium name="Pathogen Informatics"/>
        </authorList>
    </citation>
    <scope>NUCLEOTIDE SEQUENCE [LARGE SCALE GENOMIC DNA]</scope>
    <source>
        <strain evidence="2 5">NCTC12218</strain>
    </source>
</reference>
<proteinExistence type="predicted"/>
<keyword evidence="6" id="KW-1185">Reference proteome</keyword>
<evidence type="ECO:0000313" key="4">
    <source>
        <dbReference type="EMBL" id="SUM89455.1"/>
    </source>
</evidence>
<dbReference type="RefSeq" id="WP_016424815.1">
    <property type="nucleotide sequence ID" value="NZ_CABKRV010000001.1"/>
</dbReference>
<evidence type="ECO:0000313" key="5">
    <source>
        <dbReference type="Proteomes" id="UP000264146"/>
    </source>
</evidence>
<dbReference type="Proteomes" id="UP000572988">
    <property type="component" value="Unassembled WGS sequence"/>
</dbReference>
<dbReference type="Proteomes" id="UP000264146">
    <property type="component" value="Chromosome"/>
</dbReference>
<dbReference type="PANTHER" id="PTHR34504">
    <property type="entry name" value="ANTITOXIN HICB"/>
    <property type="match status" value="1"/>
</dbReference>
<dbReference type="AlphaFoldDB" id="A0A7Z7QQA1"/>
<evidence type="ECO:0000313" key="6">
    <source>
        <dbReference type="Proteomes" id="UP000572988"/>
    </source>
</evidence>
<dbReference type="EMBL" id="UHEF01000001">
    <property type="protein sequence ID" value="SUM89455.1"/>
    <property type="molecule type" value="Genomic_DNA"/>
</dbReference>
<dbReference type="InterPro" id="IPR031807">
    <property type="entry name" value="HicB-like"/>
</dbReference>
<sequence>MKYHFYAVLQQENNDYNVYFPDLPGAITFGNDIEDAVFMAQDALEGHLLVKEDDGDEIPKPSEFKELVNNLEDNEQLQLVTVDTKLVRIKEENKTVNKMVTLPQYLVVLGKEKGVNFSQTLQRALKEELNI</sequence>
<dbReference type="InterPro" id="IPR035069">
    <property type="entry name" value="TTHA1013/TTHA0281-like"/>
</dbReference>
<reference evidence="3 6" key="1">
    <citation type="submission" date="2018-01" db="EMBL/GenBank/DDBJ databases">
        <title>Complete genome sequence of Staphylococcus Scheliferi isolated from human.</title>
        <authorList>
            <person name="Abouelkhair M.A."/>
            <person name="Bemis D.A."/>
            <person name="Kania S.A."/>
        </authorList>
    </citation>
    <scope>NUCLEOTIDE SEQUENCE [LARGE SCALE GENOMIC DNA]</scope>
    <source>
        <strain evidence="3 6">ATCC 43808</strain>
    </source>
</reference>
<evidence type="ECO:0000313" key="3">
    <source>
        <dbReference type="EMBL" id="NHA33570.1"/>
    </source>
</evidence>
<dbReference type="Gene3D" id="3.30.160.250">
    <property type="match status" value="1"/>
</dbReference>
<dbReference type="PANTHER" id="PTHR34504:SF2">
    <property type="entry name" value="UPF0150 PROTEIN SSL0259"/>
    <property type="match status" value="1"/>
</dbReference>
<evidence type="ECO:0000313" key="2">
    <source>
        <dbReference type="EMBL" id="CAD7360108.1"/>
    </source>
</evidence>
<organism evidence="4">
    <name type="scientific">Staphylococcus schleiferi</name>
    <dbReference type="NCBI Taxonomy" id="1295"/>
    <lineage>
        <taxon>Bacteria</taxon>
        <taxon>Bacillati</taxon>
        <taxon>Bacillota</taxon>
        <taxon>Bacilli</taxon>
        <taxon>Bacillales</taxon>
        <taxon>Staphylococcaceae</taxon>
        <taxon>Staphylococcus</taxon>
    </lineage>
</organism>
<name>A0A7Z7QQA1_STASC</name>
<dbReference type="InterPro" id="IPR051404">
    <property type="entry name" value="TA_system_antitoxin"/>
</dbReference>